<name>A0ABR4ZKC3_9NOCA</name>
<proteinExistence type="predicted"/>
<dbReference type="InterPro" id="IPR037401">
    <property type="entry name" value="SnoaL-like"/>
</dbReference>
<sequence>MNNRDVVNQFYLATQANSGAAILAALHPRFEAAVAPGMPSVTDFAPRGPEVALATVWGPVGEDFAIAPYAEAWYDTEDGGVLVTGHYRGTARATGKPVLAEFAHLWHVADGKISALHQYTDTWCWRAALAA</sequence>
<gene>
    <name evidence="2" type="ORF">FG87_05230</name>
</gene>
<evidence type="ECO:0000259" key="1">
    <source>
        <dbReference type="Pfam" id="PF12680"/>
    </source>
</evidence>
<dbReference type="SUPFAM" id="SSF54427">
    <property type="entry name" value="NTF2-like"/>
    <property type="match status" value="1"/>
</dbReference>
<comment type="caution">
    <text evidence="2">The sequence shown here is derived from an EMBL/GenBank/DDBJ whole genome shotgun (WGS) entry which is preliminary data.</text>
</comment>
<dbReference type="Proteomes" id="UP000031364">
    <property type="component" value="Unassembled WGS sequence"/>
</dbReference>
<dbReference type="Gene3D" id="3.10.450.50">
    <property type="match status" value="1"/>
</dbReference>
<reference evidence="2 3" key="1">
    <citation type="journal article" date="2014" name="Int. J. Syst. Evol. Microbiol.">
        <title>Nocardia vulneris sp. nov., isolated from wounds of human patients in North America.</title>
        <authorList>
            <person name="Lasker B.A."/>
            <person name="Bell M."/>
            <person name="Klenk H.P."/>
            <person name="Sproer C."/>
            <person name="Schumann C."/>
            <person name="Schumann P."/>
            <person name="Brown J.M."/>
        </authorList>
    </citation>
    <scope>NUCLEOTIDE SEQUENCE [LARGE SCALE GENOMIC DNA]</scope>
    <source>
        <strain evidence="2 3">W9851</strain>
    </source>
</reference>
<feature type="domain" description="SnoaL-like" evidence="1">
    <location>
        <begin position="7"/>
        <end position="114"/>
    </location>
</feature>
<evidence type="ECO:0000313" key="2">
    <source>
        <dbReference type="EMBL" id="KIA65868.1"/>
    </source>
</evidence>
<evidence type="ECO:0000313" key="3">
    <source>
        <dbReference type="Proteomes" id="UP000031364"/>
    </source>
</evidence>
<accession>A0ABR4ZKC3</accession>
<organism evidence="2 3">
    <name type="scientific">Nocardia vulneris</name>
    <dbReference type="NCBI Taxonomy" id="1141657"/>
    <lineage>
        <taxon>Bacteria</taxon>
        <taxon>Bacillati</taxon>
        <taxon>Actinomycetota</taxon>
        <taxon>Actinomycetes</taxon>
        <taxon>Mycobacteriales</taxon>
        <taxon>Nocardiaceae</taxon>
        <taxon>Nocardia</taxon>
    </lineage>
</organism>
<dbReference type="InterPro" id="IPR032710">
    <property type="entry name" value="NTF2-like_dom_sf"/>
</dbReference>
<dbReference type="RefSeq" id="WP_043665381.1">
    <property type="nucleotide sequence ID" value="NZ_BDCI01000041.1"/>
</dbReference>
<dbReference type="Pfam" id="PF12680">
    <property type="entry name" value="SnoaL_2"/>
    <property type="match status" value="1"/>
</dbReference>
<dbReference type="EMBL" id="JNFP01000005">
    <property type="protein sequence ID" value="KIA65868.1"/>
    <property type="molecule type" value="Genomic_DNA"/>
</dbReference>
<protein>
    <recommendedName>
        <fullName evidence="1">SnoaL-like domain-containing protein</fullName>
    </recommendedName>
</protein>
<keyword evidence="3" id="KW-1185">Reference proteome</keyword>